<gene>
    <name evidence="2" type="ordered locus">GNIT_2784</name>
</gene>
<proteinExistence type="predicted"/>
<reference evidence="2 3" key="1">
    <citation type="journal article" date="2011" name="J. Bacteriol.">
        <title>Complete genome sequence of seawater bacterium Glaciecola nitratireducens FR1064T.</title>
        <authorList>
            <person name="Bian F."/>
            <person name="Qin Q.L."/>
            <person name="Xie B.B."/>
            <person name="Shu Y.L."/>
            <person name="Zhang X.Y."/>
            <person name="Yu Y."/>
            <person name="Chen B."/>
            <person name="Chen X.L."/>
            <person name="Zhou B.C."/>
            <person name="Zhang Y.Z."/>
        </authorList>
    </citation>
    <scope>NUCLEOTIDE SEQUENCE [LARGE SCALE GENOMIC DNA]</scope>
    <source>
        <strain evidence="3">JCM 12485 / KCTC 12276 / FR1064</strain>
    </source>
</reference>
<evidence type="ECO:0000256" key="1">
    <source>
        <dbReference type="SAM" id="MobiDB-lite"/>
    </source>
</evidence>
<organism evidence="2 3">
    <name type="scientific">Glaciecola nitratireducens (strain JCM 12485 / KCTC 12276 / FR1064)</name>
    <dbReference type="NCBI Taxonomy" id="1085623"/>
    <lineage>
        <taxon>Bacteria</taxon>
        <taxon>Pseudomonadati</taxon>
        <taxon>Pseudomonadota</taxon>
        <taxon>Gammaproteobacteria</taxon>
        <taxon>Alteromonadales</taxon>
        <taxon>Alteromonadaceae</taxon>
        <taxon>Brumicola</taxon>
    </lineage>
</organism>
<feature type="region of interest" description="Disordered" evidence="1">
    <location>
        <begin position="46"/>
        <end position="72"/>
    </location>
</feature>
<dbReference type="KEGG" id="gni:GNIT_2784"/>
<evidence type="ECO:0000313" key="2">
    <source>
        <dbReference type="EMBL" id="AEP30881.1"/>
    </source>
</evidence>
<dbReference type="AlphaFoldDB" id="G4QIG7"/>
<dbReference type="OrthoDB" id="329419at2"/>
<feature type="compositionally biased region" description="Basic and acidic residues" evidence="1">
    <location>
        <begin position="60"/>
        <end position="72"/>
    </location>
</feature>
<name>G4QIG7_GLANF</name>
<dbReference type="STRING" id="1085623.GNIT_2784"/>
<keyword evidence="3" id="KW-1185">Reference proteome</keyword>
<protein>
    <recommendedName>
        <fullName evidence="4">Protein required for attachment to host cells</fullName>
    </recommendedName>
</protein>
<evidence type="ECO:0008006" key="4">
    <source>
        <dbReference type="Google" id="ProtNLM"/>
    </source>
</evidence>
<evidence type="ECO:0000313" key="3">
    <source>
        <dbReference type="Proteomes" id="UP000009282"/>
    </source>
</evidence>
<dbReference type="HOGENOM" id="CLU_105864_2_2_6"/>
<dbReference type="Pfam" id="PF10116">
    <property type="entry name" value="Host_attach"/>
    <property type="match status" value="1"/>
</dbReference>
<dbReference type="RefSeq" id="WP_014109754.1">
    <property type="nucleotide sequence ID" value="NC_016041.1"/>
</dbReference>
<sequence length="146" mass="16171">MQKQSWLVVANGSEATFFKYTDEGKSLQKIGGLGNSFAHKQDKDIVSDRPGVMSGGKNIHGRDSMSVEMSPTDKARENFVKEVADQLEQARKKDKLQSVDIIAEPKTMGLLRNNFSSNLAALIDHTISKDAISKDNVELLKLINKH</sequence>
<dbReference type="EMBL" id="CP003060">
    <property type="protein sequence ID" value="AEP30881.1"/>
    <property type="molecule type" value="Genomic_DNA"/>
</dbReference>
<dbReference type="eggNOG" id="COG5622">
    <property type="taxonomic scope" value="Bacteria"/>
</dbReference>
<accession>G4QIG7</accession>
<dbReference type="Proteomes" id="UP000009282">
    <property type="component" value="Chromosome"/>
</dbReference>
<dbReference type="InterPro" id="IPR019291">
    <property type="entry name" value="Host_attachment_protein"/>
</dbReference>